<accession>K3WYB8</accession>
<dbReference type="EnsemblProtists" id="PYU1_T009967">
    <property type="protein sequence ID" value="PYU1_T009967"/>
    <property type="gene ID" value="PYU1_G009949"/>
</dbReference>
<evidence type="ECO:0000313" key="3">
    <source>
        <dbReference type="EnsemblProtists" id="PYU1_T009967"/>
    </source>
</evidence>
<protein>
    <submittedName>
        <fullName evidence="3">Uncharacterized protein</fullName>
    </submittedName>
</protein>
<feature type="repeat" description="ANK" evidence="1">
    <location>
        <begin position="88"/>
        <end position="108"/>
    </location>
</feature>
<dbReference type="eggNOG" id="KOG0504">
    <property type="taxonomic scope" value="Eukaryota"/>
</dbReference>
<dbReference type="Proteomes" id="UP000019132">
    <property type="component" value="Unassembled WGS sequence"/>
</dbReference>
<dbReference type="HOGENOM" id="CLU_075188_0_0_1"/>
<keyword evidence="4" id="KW-1185">Reference proteome</keyword>
<dbReference type="InParanoid" id="K3WYB8"/>
<dbReference type="PROSITE" id="PS50088">
    <property type="entry name" value="ANK_REPEAT"/>
    <property type="match status" value="3"/>
</dbReference>
<dbReference type="InterPro" id="IPR013083">
    <property type="entry name" value="Znf_RING/FYVE/PHD"/>
</dbReference>
<feature type="region of interest" description="Disordered" evidence="2">
    <location>
        <begin position="34"/>
        <end position="70"/>
    </location>
</feature>
<dbReference type="OMA" id="YIEMACA"/>
<dbReference type="SUPFAM" id="SSF57903">
    <property type="entry name" value="FYVE/PHD zinc finger"/>
    <property type="match status" value="1"/>
</dbReference>
<dbReference type="Pfam" id="PF12796">
    <property type="entry name" value="Ank_2"/>
    <property type="match status" value="1"/>
</dbReference>
<dbReference type="EMBL" id="GL376624">
    <property type="status" value="NOT_ANNOTATED_CDS"/>
    <property type="molecule type" value="Genomic_DNA"/>
</dbReference>
<evidence type="ECO:0000313" key="4">
    <source>
        <dbReference type="Proteomes" id="UP000019132"/>
    </source>
</evidence>
<dbReference type="Pfam" id="PF00023">
    <property type="entry name" value="Ank"/>
    <property type="match status" value="1"/>
</dbReference>
<evidence type="ECO:0000256" key="1">
    <source>
        <dbReference type="PROSITE-ProRule" id="PRU00023"/>
    </source>
</evidence>
<sequence length="354" mass="37823">MDDLLKDAAKAKLLITTLQKYGYDLQDPMAADGEHDAMGEFSPSASVTSPAGRGSHAELVSPSSLDESYAPRPSFSSASILQLREKKNNQTALHIAVKKGHVDVLKALAKLPRVQDHVNAGDRHANTALHFAASSAKDSAPEMVELLLNMGASVNAVNVRGQTPLAIHIMTARHDSSSIAKQLVAKGMELNTLINGTTYLHMATENNLIEIACALVTAGASINVPNHNGATVGDVVPKKALIRLIAHMKKGTQVAPNGVTRKCCQICKNPKGLLETLKDCNLCGRTVCKNDSQKASEVHAQMQEGGESLNYKIPSKEKETGRLCTVCCTVVLLRDKQQKAKAGFNQKLFGGSSK</sequence>
<dbReference type="InterPro" id="IPR002110">
    <property type="entry name" value="Ankyrin_rpt"/>
</dbReference>
<reference evidence="4" key="2">
    <citation type="submission" date="2010-04" db="EMBL/GenBank/DDBJ databases">
        <authorList>
            <person name="Buell R."/>
            <person name="Hamilton J."/>
            <person name="Hostetler J."/>
        </authorList>
    </citation>
    <scope>NUCLEOTIDE SEQUENCE [LARGE SCALE GENOMIC DNA]</scope>
    <source>
        <strain evidence="4">DAOM:BR144</strain>
    </source>
</reference>
<keyword evidence="1" id="KW-0040">ANK repeat</keyword>
<dbReference type="SUPFAM" id="SSF48403">
    <property type="entry name" value="Ankyrin repeat"/>
    <property type="match status" value="1"/>
</dbReference>
<dbReference type="Gene3D" id="1.25.40.20">
    <property type="entry name" value="Ankyrin repeat-containing domain"/>
    <property type="match status" value="2"/>
</dbReference>
<reference evidence="3" key="3">
    <citation type="submission" date="2015-02" db="UniProtKB">
        <authorList>
            <consortium name="EnsemblProtists"/>
        </authorList>
    </citation>
    <scope>IDENTIFICATION</scope>
    <source>
        <strain evidence="3">DAOM BR144</strain>
    </source>
</reference>
<organism evidence="3 4">
    <name type="scientific">Globisporangium ultimum (strain ATCC 200006 / CBS 805.95 / DAOM BR144)</name>
    <name type="common">Pythium ultimum</name>
    <dbReference type="NCBI Taxonomy" id="431595"/>
    <lineage>
        <taxon>Eukaryota</taxon>
        <taxon>Sar</taxon>
        <taxon>Stramenopiles</taxon>
        <taxon>Oomycota</taxon>
        <taxon>Peronosporomycetes</taxon>
        <taxon>Pythiales</taxon>
        <taxon>Pythiaceae</taxon>
        <taxon>Globisporangium</taxon>
    </lineage>
</organism>
<dbReference type="InterPro" id="IPR036770">
    <property type="entry name" value="Ankyrin_rpt-contain_sf"/>
</dbReference>
<dbReference type="InterPro" id="IPR052391">
    <property type="entry name" value="E3_Ligase-Neurotoxin"/>
</dbReference>
<evidence type="ECO:0000256" key="2">
    <source>
        <dbReference type="SAM" id="MobiDB-lite"/>
    </source>
</evidence>
<feature type="repeat" description="ANK" evidence="1">
    <location>
        <begin position="195"/>
        <end position="227"/>
    </location>
</feature>
<dbReference type="InterPro" id="IPR011011">
    <property type="entry name" value="Znf_FYVE_PHD"/>
</dbReference>
<proteinExistence type="predicted"/>
<name>K3WYB8_GLOUD</name>
<dbReference type="AlphaFoldDB" id="K3WYB8"/>
<dbReference type="SMART" id="SM00248">
    <property type="entry name" value="ANK"/>
    <property type="match status" value="4"/>
</dbReference>
<dbReference type="PROSITE" id="PS50297">
    <property type="entry name" value="ANK_REP_REGION"/>
    <property type="match status" value="3"/>
</dbReference>
<dbReference type="STRING" id="431595.K3WYB8"/>
<dbReference type="VEuPathDB" id="FungiDB:PYU1_G009949"/>
<dbReference type="Gene3D" id="3.30.40.10">
    <property type="entry name" value="Zinc/RING finger domain, C3HC4 (zinc finger)"/>
    <property type="match status" value="1"/>
</dbReference>
<dbReference type="PANTHER" id="PTHR24133">
    <property type="entry name" value="ANKYRIN DOMAIN-CONTAINING"/>
    <property type="match status" value="1"/>
</dbReference>
<feature type="repeat" description="ANK" evidence="1">
    <location>
        <begin position="124"/>
        <end position="159"/>
    </location>
</feature>
<reference evidence="4" key="1">
    <citation type="journal article" date="2010" name="Genome Biol.">
        <title>Genome sequence of the necrotrophic plant pathogen Pythium ultimum reveals original pathogenicity mechanisms and effector repertoire.</title>
        <authorList>
            <person name="Levesque C.A."/>
            <person name="Brouwer H."/>
            <person name="Cano L."/>
            <person name="Hamilton J.P."/>
            <person name="Holt C."/>
            <person name="Huitema E."/>
            <person name="Raffaele S."/>
            <person name="Robideau G.P."/>
            <person name="Thines M."/>
            <person name="Win J."/>
            <person name="Zerillo M.M."/>
            <person name="Beakes G.W."/>
            <person name="Boore J.L."/>
            <person name="Busam D."/>
            <person name="Dumas B."/>
            <person name="Ferriera S."/>
            <person name="Fuerstenberg S.I."/>
            <person name="Gachon C.M."/>
            <person name="Gaulin E."/>
            <person name="Govers F."/>
            <person name="Grenville-Briggs L."/>
            <person name="Horner N."/>
            <person name="Hostetler J."/>
            <person name="Jiang R.H."/>
            <person name="Johnson J."/>
            <person name="Krajaejun T."/>
            <person name="Lin H."/>
            <person name="Meijer H.J."/>
            <person name="Moore B."/>
            <person name="Morris P."/>
            <person name="Phuntmart V."/>
            <person name="Puiu D."/>
            <person name="Shetty J."/>
            <person name="Stajich J.E."/>
            <person name="Tripathy S."/>
            <person name="Wawra S."/>
            <person name="van West P."/>
            <person name="Whitty B.R."/>
            <person name="Coutinho P.M."/>
            <person name="Henrissat B."/>
            <person name="Martin F."/>
            <person name="Thomas P.D."/>
            <person name="Tyler B.M."/>
            <person name="De Vries R.P."/>
            <person name="Kamoun S."/>
            <person name="Yandell M."/>
            <person name="Tisserat N."/>
            <person name="Buell C.R."/>
        </authorList>
    </citation>
    <scope>NUCLEOTIDE SEQUENCE</scope>
    <source>
        <strain evidence="4">DAOM:BR144</strain>
    </source>
</reference>
<dbReference type="PANTHER" id="PTHR24133:SF40">
    <property type="entry name" value="ANKYRIN REPEAT DOMAIN 44"/>
    <property type="match status" value="1"/>
</dbReference>
<dbReference type="PRINTS" id="PR01415">
    <property type="entry name" value="ANKYRIN"/>
</dbReference>